<dbReference type="EMBL" id="JAYKLX010000008">
    <property type="protein sequence ID" value="MEB3347232.1"/>
    <property type="molecule type" value="Genomic_DNA"/>
</dbReference>
<evidence type="ECO:0000313" key="2">
    <source>
        <dbReference type="Proteomes" id="UP001327027"/>
    </source>
</evidence>
<gene>
    <name evidence="1" type="ORF">U6A24_17285</name>
</gene>
<dbReference type="Proteomes" id="UP001327027">
    <property type="component" value="Unassembled WGS sequence"/>
</dbReference>
<proteinExistence type="predicted"/>
<evidence type="ECO:0000313" key="1">
    <source>
        <dbReference type="EMBL" id="MEB3347232.1"/>
    </source>
</evidence>
<protein>
    <recommendedName>
        <fullName evidence="3">Sensory transduction regulator</fullName>
    </recommendedName>
</protein>
<reference evidence="1 2" key="1">
    <citation type="journal article" date="2013" name="Int. J. Syst. Evol. Microbiol.">
        <title>Aquimarina gracilis sp. nov., isolated from the gut microflora of a mussel, Mytilus coruscus, and emended description of Aquimarina spongiae.</title>
        <authorList>
            <person name="Park S.C."/>
            <person name="Choe H.N."/>
            <person name="Baik K.S."/>
            <person name="Seong C.N."/>
        </authorList>
    </citation>
    <scope>NUCLEOTIDE SEQUENCE [LARGE SCALE GENOMIC DNA]</scope>
    <source>
        <strain evidence="1 2">PSC32</strain>
    </source>
</reference>
<sequence>MDNKKLDAIFRSLSDQVEGTDGNWEFVINDIHFVCLTDELHNRMRIIAPIRDHETMSEKDIKRCMEANFHSALDVKYSISGKVLWAAFMHPLKELSEFQVEDAVQQVYSAVMTYGTSYSSSNLYFPTKDDRRNRMN</sequence>
<evidence type="ECO:0008006" key="3">
    <source>
        <dbReference type="Google" id="ProtNLM"/>
    </source>
</evidence>
<comment type="caution">
    <text evidence="1">The sequence shown here is derived from an EMBL/GenBank/DDBJ whole genome shotgun (WGS) entry which is preliminary data.</text>
</comment>
<organism evidence="1 2">
    <name type="scientific">Aquimarina gracilis</name>
    <dbReference type="NCBI Taxonomy" id="874422"/>
    <lineage>
        <taxon>Bacteria</taxon>
        <taxon>Pseudomonadati</taxon>
        <taxon>Bacteroidota</taxon>
        <taxon>Flavobacteriia</taxon>
        <taxon>Flavobacteriales</taxon>
        <taxon>Flavobacteriaceae</taxon>
        <taxon>Aquimarina</taxon>
    </lineage>
</organism>
<dbReference type="SUPFAM" id="SSF69635">
    <property type="entry name" value="Type III secretory system chaperone-like"/>
    <property type="match status" value="1"/>
</dbReference>
<name>A0ABU5ZZA8_9FLAO</name>
<dbReference type="RefSeq" id="WP_324181256.1">
    <property type="nucleotide sequence ID" value="NZ_BAABAW010000025.1"/>
</dbReference>
<keyword evidence="2" id="KW-1185">Reference proteome</keyword>
<accession>A0ABU5ZZA8</accession>